<dbReference type="InterPro" id="IPR053745">
    <property type="entry name" value="Viral_Tail_Comp_sf"/>
</dbReference>
<dbReference type="EMBL" id="CP159253">
    <property type="protein sequence ID" value="XCG51168.1"/>
    <property type="molecule type" value="Genomic_DNA"/>
</dbReference>
<protein>
    <submittedName>
        <fullName evidence="1">DUF3168 domain-containing protein</fullName>
    </submittedName>
</protein>
<accession>A0AAU8CW96</accession>
<dbReference type="RefSeq" id="WP_353641321.1">
    <property type="nucleotide sequence ID" value="NZ_CP159253.1"/>
</dbReference>
<dbReference type="Pfam" id="PF11367">
    <property type="entry name" value="Tail_completion_gp17"/>
    <property type="match status" value="1"/>
</dbReference>
<organism evidence="1">
    <name type="scientific">Mesorhizobium sp. WSM2240</name>
    <dbReference type="NCBI Taxonomy" id="3228851"/>
    <lineage>
        <taxon>Bacteria</taxon>
        <taxon>Pseudomonadati</taxon>
        <taxon>Pseudomonadota</taxon>
        <taxon>Alphaproteobacteria</taxon>
        <taxon>Hyphomicrobiales</taxon>
        <taxon>Phyllobacteriaceae</taxon>
        <taxon>Mesorhizobium</taxon>
    </lineage>
</organism>
<name>A0AAU8CW96_9HYPH</name>
<evidence type="ECO:0000313" key="1">
    <source>
        <dbReference type="EMBL" id="XCG51168.1"/>
    </source>
</evidence>
<dbReference type="InterPro" id="IPR021508">
    <property type="entry name" value="Gp17-like"/>
</dbReference>
<dbReference type="Gene3D" id="3.30.2000.30">
    <property type="match status" value="1"/>
</dbReference>
<gene>
    <name evidence="1" type="ORF">ABVK50_12120</name>
</gene>
<reference evidence="1" key="1">
    <citation type="submission" date="2024-06" db="EMBL/GenBank/DDBJ databases">
        <title>Mesorhizobium karijinii sp. nov., a symbiont of the iconic Swainsona formosa from arid Australia.</title>
        <authorList>
            <person name="Hill Y.J."/>
            <person name="Watkin E.L.J."/>
            <person name="O'Hara G.W."/>
            <person name="Terpolilli J."/>
            <person name="Tye M.L."/>
            <person name="Kohlmeier M.G."/>
        </authorList>
    </citation>
    <scope>NUCLEOTIDE SEQUENCE</scope>
    <source>
        <strain evidence="1">WSM2240</strain>
    </source>
</reference>
<dbReference type="AlphaFoldDB" id="A0AAU8CW96"/>
<proteinExistence type="predicted"/>
<sequence>MIGSQLQKAIFAALITETAVADGRIYDRVPENPTFPYVTIGDAQVINDGNSCGDGWEVFEDVHLWSRPESGSKVEVKDLAPSVVSRLATTLAVTGFVVILAELNSSRTFRDPDGLTEHSVLTFRFLLDPA</sequence>